<dbReference type="SUPFAM" id="SSF56235">
    <property type="entry name" value="N-terminal nucleophile aminohydrolases (Ntn hydrolases)"/>
    <property type="match status" value="1"/>
</dbReference>
<dbReference type="GO" id="GO:0016811">
    <property type="term" value="F:hydrolase activity, acting on carbon-nitrogen (but not peptide) bonds, in linear amides"/>
    <property type="evidence" value="ECO:0007669"/>
    <property type="project" value="InterPro"/>
</dbReference>
<dbReference type="InterPro" id="IPR029055">
    <property type="entry name" value="Ntn_hydrolases_N"/>
</dbReference>
<dbReference type="AlphaFoldDB" id="A0A375GGK1"/>
<gene>
    <name evidence="3" type="ORF">CO2235_MP20294</name>
    <name evidence="2" type="ORF">JTE92_11900</name>
</gene>
<dbReference type="GeneID" id="303493937"/>
<name>A0A375GGK1_9BURK</name>
<dbReference type="EMBL" id="CP069811">
    <property type="protein sequence ID" value="QRQ92683.1"/>
    <property type="molecule type" value="Genomic_DNA"/>
</dbReference>
<reference evidence="2 4" key="2">
    <citation type="submission" date="2021-02" db="EMBL/GenBank/DDBJ databases">
        <title>Complete Genome Sequence of Cupriavidus oxalaticus Strain Ox1, a Soil Oxalate-Degrading Species.</title>
        <authorList>
            <person name="Palmieri F."/>
            <person name="Udriet P."/>
            <person name="Deuasquier M."/>
            <person name="Beaudoing E."/>
            <person name="Johnson S.L."/>
            <person name="Davenport K.W."/>
            <person name="Chain P.S."/>
            <person name="Bindschedler S."/>
            <person name="Junier P."/>
        </authorList>
    </citation>
    <scope>NUCLEOTIDE SEQUENCE [LARGE SCALE GENOMIC DNA]</scope>
    <source>
        <strain evidence="2 4">Ox1</strain>
    </source>
</reference>
<evidence type="ECO:0000256" key="1">
    <source>
        <dbReference type="SAM" id="MobiDB-lite"/>
    </source>
</evidence>
<sequence length="57" mass="6099">MGTAKHAANTTPRRPDATHAPAQAERLAASGLEKPATVLVDRWGVPHIYAGTLYDVF</sequence>
<dbReference type="InterPro" id="IPR023343">
    <property type="entry name" value="Penicillin_amidase_dom1"/>
</dbReference>
<keyword evidence="4" id="KW-1185">Reference proteome</keyword>
<evidence type="ECO:0000313" key="3">
    <source>
        <dbReference type="EMBL" id="SPC19955.1"/>
    </source>
</evidence>
<feature type="region of interest" description="Disordered" evidence="1">
    <location>
        <begin position="1"/>
        <end position="22"/>
    </location>
</feature>
<dbReference type="Gene3D" id="1.10.439.10">
    <property type="entry name" value="Penicillin Amidohydrolase, domain 1"/>
    <property type="match status" value="1"/>
</dbReference>
<accession>A0A375GGK1</accession>
<dbReference type="Proteomes" id="UP000256862">
    <property type="component" value="Plasmid CO2235_mp"/>
</dbReference>
<evidence type="ECO:0000313" key="4">
    <source>
        <dbReference type="Proteomes" id="UP000623307"/>
    </source>
</evidence>
<dbReference type="EMBL" id="OGUS01000137">
    <property type="protein sequence ID" value="SPC19955.1"/>
    <property type="molecule type" value="Genomic_DNA"/>
</dbReference>
<dbReference type="RefSeq" id="WP_157096914.1">
    <property type="nucleotide sequence ID" value="NZ_CP069809.1"/>
</dbReference>
<evidence type="ECO:0000313" key="2">
    <source>
        <dbReference type="EMBL" id="QRQ92683.1"/>
    </source>
</evidence>
<protein>
    <submittedName>
        <fullName evidence="3">Uncharacterized protein</fullName>
    </submittedName>
</protein>
<proteinExistence type="predicted"/>
<reference evidence="3" key="1">
    <citation type="submission" date="2018-01" db="EMBL/GenBank/DDBJ databases">
        <authorList>
            <person name="Clerissi C."/>
        </authorList>
    </citation>
    <scope>NUCLEOTIDE SEQUENCE</scope>
    <source>
        <strain evidence="3">Cupriavidus oxalaticus LMG 2235</strain>
    </source>
</reference>
<dbReference type="Proteomes" id="UP000623307">
    <property type="component" value="Chromosome 1"/>
</dbReference>
<organism evidence="3">
    <name type="scientific">Cupriavidus oxalaticus</name>
    <dbReference type="NCBI Taxonomy" id="96344"/>
    <lineage>
        <taxon>Bacteria</taxon>
        <taxon>Pseudomonadati</taxon>
        <taxon>Pseudomonadota</taxon>
        <taxon>Betaproteobacteria</taxon>
        <taxon>Burkholderiales</taxon>
        <taxon>Burkholderiaceae</taxon>
        <taxon>Cupriavidus</taxon>
    </lineage>
</organism>